<dbReference type="Proteomes" id="UP000606721">
    <property type="component" value="Unassembled WGS sequence"/>
</dbReference>
<evidence type="ECO:0000256" key="1">
    <source>
        <dbReference type="SAM" id="Phobius"/>
    </source>
</evidence>
<feature type="transmembrane region" description="Helical" evidence="1">
    <location>
        <begin position="368"/>
        <end position="386"/>
    </location>
</feature>
<keyword evidence="3" id="KW-1185">Reference proteome</keyword>
<evidence type="ECO:0000313" key="3">
    <source>
        <dbReference type="Proteomes" id="UP000606721"/>
    </source>
</evidence>
<feature type="transmembrane region" description="Helical" evidence="1">
    <location>
        <begin position="100"/>
        <end position="123"/>
    </location>
</feature>
<feature type="transmembrane region" description="Helical" evidence="1">
    <location>
        <begin position="161"/>
        <end position="180"/>
    </location>
</feature>
<feature type="transmembrane region" description="Helical" evidence="1">
    <location>
        <begin position="392"/>
        <end position="412"/>
    </location>
</feature>
<keyword evidence="1" id="KW-1133">Transmembrane helix</keyword>
<comment type="caution">
    <text evidence="2">The sequence shown here is derived from an EMBL/GenBank/DDBJ whole genome shotgun (WGS) entry which is preliminary data.</text>
</comment>
<keyword evidence="1" id="KW-0812">Transmembrane</keyword>
<accession>A0ABR8C2S8</accession>
<evidence type="ECO:0008006" key="4">
    <source>
        <dbReference type="Google" id="ProtNLM"/>
    </source>
</evidence>
<dbReference type="EMBL" id="JACJQT010000058">
    <property type="protein sequence ID" value="MBD2280341.1"/>
    <property type="molecule type" value="Genomic_DNA"/>
</dbReference>
<feature type="transmembrane region" description="Helical" evidence="1">
    <location>
        <begin position="209"/>
        <end position="228"/>
    </location>
</feature>
<name>A0ABR8C2S8_APHFL</name>
<feature type="transmembrane region" description="Helical" evidence="1">
    <location>
        <begin position="6"/>
        <end position="22"/>
    </location>
</feature>
<proteinExistence type="predicted"/>
<feature type="transmembrane region" description="Helical" evidence="1">
    <location>
        <begin position="340"/>
        <end position="361"/>
    </location>
</feature>
<organism evidence="2 3">
    <name type="scientific">Aphanizomenon flos-aquae FACHB-1040</name>
    <dbReference type="NCBI Taxonomy" id="2692887"/>
    <lineage>
        <taxon>Bacteria</taxon>
        <taxon>Bacillati</taxon>
        <taxon>Cyanobacteriota</taxon>
        <taxon>Cyanophyceae</taxon>
        <taxon>Nostocales</taxon>
        <taxon>Aphanizomenonaceae</taxon>
        <taxon>Aphanizomenon</taxon>
    </lineage>
</organism>
<protein>
    <recommendedName>
        <fullName evidence="4">Oligosaccharide repeat unit polymerase</fullName>
    </recommendedName>
</protein>
<dbReference type="RefSeq" id="WP_190383936.1">
    <property type="nucleotide sequence ID" value="NZ_JACJQT010000058.1"/>
</dbReference>
<reference evidence="2 3" key="1">
    <citation type="journal article" date="2020" name="ISME J.">
        <title>Comparative genomics reveals insights into cyanobacterial evolution and habitat adaptation.</title>
        <authorList>
            <person name="Chen M.Y."/>
            <person name="Teng W.K."/>
            <person name="Zhao L."/>
            <person name="Hu C.X."/>
            <person name="Zhou Y.K."/>
            <person name="Han B.P."/>
            <person name="Song L.R."/>
            <person name="Shu W.S."/>
        </authorList>
    </citation>
    <scope>NUCLEOTIDE SEQUENCE [LARGE SCALE GENOMIC DNA]</scope>
    <source>
        <strain evidence="2 3">FACHB-1040</strain>
    </source>
</reference>
<gene>
    <name evidence="2" type="ORF">H6F99_19320</name>
</gene>
<feature type="transmembrane region" description="Helical" evidence="1">
    <location>
        <begin position="186"/>
        <end position="202"/>
    </location>
</feature>
<keyword evidence="1" id="KW-0472">Membrane</keyword>
<sequence length="422" mass="47585">MVEFFQYLLTGICVLIVVWGMIKVERIYQFPFFMASMVIAFILPQVSALINNPGAATQNMIVQGLIMACLCTSMCWVGYNFPPNRKLLYKLQIPLDNRKLLQVGIFLTAIGWIFSIFTGQAASTLEAGKQWTGPATIFAFFSQVIYLGFAILLIQLLNKPSIINITGTIIAGLPIVQTVLAGRRQPTMTFLIIIGVSFWFKFKLTPPRWLIIIAIIAGLYIIPLVGSLRGGFWNLIFQQDWETLKTSAELSFDQLQKGGTLELRNAVLVIDAATVSGKYEYGAGYWNAFVFQYFPGQIFGFDLKQSLQFDLQRQQNLSQYGYAFPVGTTWTGIGDSYLQFSYFGALLFALMASFFKTLWIASYQQKSLFATLLMISLISPAMVAITHGTERFIQEFIFQIIVINLVSYYCGIKLKRPVIVDY</sequence>
<feature type="transmembrane region" description="Helical" evidence="1">
    <location>
        <begin position="60"/>
        <end position="79"/>
    </location>
</feature>
<feature type="transmembrane region" description="Helical" evidence="1">
    <location>
        <begin position="135"/>
        <end position="154"/>
    </location>
</feature>
<evidence type="ECO:0000313" key="2">
    <source>
        <dbReference type="EMBL" id="MBD2280341.1"/>
    </source>
</evidence>
<feature type="transmembrane region" description="Helical" evidence="1">
    <location>
        <begin position="29"/>
        <end position="48"/>
    </location>
</feature>